<gene>
    <name evidence="3" type="ORF">GCM10010969_08410</name>
</gene>
<evidence type="ECO:0000313" key="4">
    <source>
        <dbReference type="Proteomes" id="UP000606653"/>
    </source>
</evidence>
<protein>
    <submittedName>
        <fullName evidence="3">Uncharacterized protein</fullName>
    </submittedName>
</protein>
<accession>A0ABQ2KUY3</accession>
<keyword evidence="4" id="KW-1185">Reference proteome</keyword>
<evidence type="ECO:0000313" key="3">
    <source>
        <dbReference type="EMBL" id="GGN94049.1"/>
    </source>
</evidence>
<dbReference type="RefSeq" id="WP_018978672.1">
    <property type="nucleotide sequence ID" value="NZ_BMLN01000002.1"/>
</dbReference>
<name>A0ABQ2KUY3_9BACL</name>
<proteinExistence type="predicted"/>
<evidence type="ECO:0000256" key="2">
    <source>
        <dbReference type="SAM" id="SignalP"/>
    </source>
</evidence>
<dbReference type="EMBL" id="BMLN01000002">
    <property type="protein sequence ID" value="GGN94049.1"/>
    <property type="molecule type" value="Genomic_DNA"/>
</dbReference>
<keyword evidence="2" id="KW-0732">Signal</keyword>
<reference evidence="4" key="1">
    <citation type="journal article" date="2019" name="Int. J. Syst. Evol. Microbiol.">
        <title>The Global Catalogue of Microorganisms (GCM) 10K type strain sequencing project: providing services to taxonomists for standard genome sequencing and annotation.</title>
        <authorList>
            <consortium name="The Broad Institute Genomics Platform"/>
            <consortium name="The Broad Institute Genome Sequencing Center for Infectious Disease"/>
            <person name="Wu L."/>
            <person name="Ma J."/>
        </authorList>
    </citation>
    <scope>NUCLEOTIDE SEQUENCE [LARGE SCALE GENOMIC DNA]</scope>
    <source>
        <strain evidence="4">CGMCC 1.6964</strain>
    </source>
</reference>
<feature type="chain" id="PRO_5046140809" evidence="2">
    <location>
        <begin position="23"/>
        <end position="116"/>
    </location>
</feature>
<dbReference type="Proteomes" id="UP000606653">
    <property type="component" value="Unassembled WGS sequence"/>
</dbReference>
<evidence type="ECO:0000256" key="1">
    <source>
        <dbReference type="SAM" id="MobiDB-lite"/>
    </source>
</evidence>
<sequence>MKKVFVASALVSAIVLSPAAMLASTEEASVTAESEVVPAAPQAEISSIDEIYTNDFFNELPKIEDEEMAVYRQIEKYKKTNPQLSDEEVLQYFENSINPRGPGIQASGYDETKATR</sequence>
<feature type="region of interest" description="Disordered" evidence="1">
    <location>
        <begin position="96"/>
        <end position="116"/>
    </location>
</feature>
<comment type="caution">
    <text evidence="3">The sequence shown here is derived from an EMBL/GenBank/DDBJ whole genome shotgun (WGS) entry which is preliminary data.</text>
</comment>
<feature type="signal peptide" evidence="2">
    <location>
        <begin position="1"/>
        <end position="22"/>
    </location>
</feature>
<organism evidence="3 4">
    <name type="scientific">Saccharibacillus kuerlensis</name>
    <dbReference type="NCBI Taxonomy" id="459527"/>
    <lineage>
        <taxon>Bacteria</taxon>
        <taxon>Bacillati</taxon>
        <taxon>Bacillota</taxon>
        <taxon>Bacilli</taxon>
        <taxon>Bacillales</taxon>
        <taxon>Paenibacillaceae</taxon>
        <taxon>Saccharibacillus</taxon>
    </lineage>
</organism>